<dbReference type="EMBL" id="JACRSW010000027">
    <property type="protein sequence ID" value="MBC8557449.1"/>
    <property type="molecule type" value="Genomic_DNA"/>
</dbReference>
<dbReference type="Proteomes" id="UP000637513">
    <property type="component" value="Unassembled WGS sequence"/>
</dbReference>
<proteinExistence type="predicted"/>
<dbReference type="SUPFAM" id="SSF47413">
    <property type="entry name" value="lambda repressor-like DNA-binding domains"/>
    <property type="match status" value="1"/>
</dbReference>
<organism evidence="1 2">
    <name type="scientific">Jutongia hominis</name>
    <dbReference type="NCBI Taxonomy" id="2763664"/>
    <lineage>
        <taxon>Bacteria</taxon>
        <taxon>Bacillati</taxon>
        <taxon>Bacillota</taxon>
        <taxon>Clostridia</taxon>
        <taxon>Lachnospirales</taxon>
        <taxon>Lachnospiraceae</taxon>
        <taxon>Jutongia</taxon>
    </lineage>
</organism>
<sequence>MSEFSIFCKKLIDNCEMTIYGIAKEAKIERTSLNRMIAGKRLPAKDFVDRFCSVLRITPGEYEQLQQLYMKEKIGKELYQNRSYILKMLCDMDALQMHHVDTETEPLLTTNSEISKIAASTNDRLQGKRMLEQLISNTFSDGKKQTILTNFPVEKQYFFEYMEKYAMSYYKKVPVYHYLTIHSNPKRYRNPNCNLEILHNIFPWIISERQEYVPYYSYSSCMPEDLVSQIWIYYVLTKEYALFYNADLSSAICITNAKQISLFRDTLKKAQENMKKFVLVGNESEDFNGFYLDTIQDYGKMVKSIRYCPNYIQHLKEEDAVLRMKTMLESDLCEEYSDIISRQIFDNEEEECFNVFSEQGLEYFCNTGCVAVQELANEKEQGFSVRERIAILEKMVESNRSGERKSYLCNSQYFGLEKISMELFENGSLAIIKYQEKKPQKVIFIEESSICEAFEDFFDSLDEMGLVYELEKSSRIIQKWINKLYQRT</sequence>
<gene>
    <name evidence="1" type="ORF">H8700_06990</name>
</gene>
<evidence type="ECO:0000313" key="2">
    <source>
        <dbReference type="Proteomes" id="UP000637513"/>
    </source>
</evidence>
<name>A0ABR7MUH2_9FIRM</name>
<keyword evidence="2" id="KW-1185">Reference proteome</keyword>
<dbReference type="RefSeq" id="WP_249304615.1">
    <property type="nucleotide sequence ID" value="NZ_JACRSW010000027.1"/>
</dbReference>
<dbReference type="InterPro" id="IPR010982">
    <property type="entry name" value="Lambda_DNA-bd_dom_sf"/>
</dbReference>
<accession>A0ABR7MUH2</accession>
<comment type="caution">
    <text evidence="1">The sequence shown here is derived from an EMBL/GenBank/DDBJ whole genome shotgun (WGS) entry which is preliminary data.</text>
</comment>
<protein>
    <submittedName>
        <fullName evidence="1">Helix-turn-helix transcriptional regulator</fullName>
    </submittedName>
</protein>
<evidence type="ECO:0000313" key="1">
    <source>
        <dbReference type="EMBL" id="MBC8557449.1"/>
    </source>
</evidence>
<reference evidence="1 2" key="1">
    <citation type="submission" date="2020-08" db="EMBL/GenBank/DDBJ databases">
        <title>Genome public.</title>
        <authorList>
            <person name="Liu C."/>
            <person name="Sun Q."/>
        </authorList>
    </citation>
    <scope>NUCLEOTIDE SEQUENCE [LARGE SCALE GENOMIC DNA]</scope>
    <source>
        <strain evidence="1 2">BX3</strain>
    </source>
</reference>